<reference evidence="7 8" key="1">
    <citation type="journal article" date="2013" name="Int. J. Syst. Evol. Microbiol.">
        <title>Roseomonas aerophila sp. nov., isolated from air.</title>
        <authorList>
            <person name="Kim S.J."/>
            <person name="Weon H.Y."/>
            <person name="Ahn J.H."/>
            <person name="Hong S.B."/>
            <person name="Seok S.J."/>
            <person name="Whang K.S."/>
            <person name="Kwon S.W."/>
        </authorList>
    </citation>
    <scope>NUCLEOTIDE SEQUENCE [LARGE SCALE GENOMIC DNA]</scope>
    <source>
        <strain evidence="7 8">NBRC 108923</strain>
    </source>
</reference>
<keyword evidence="3" id="KW-0813">Transport</keyword>
<feature type="domain" description="Solute-binding protein family 5" evidence="6">
    <location>
        <begin position="71"/>
        <end position="436"/>
    </location>
</feature>
<dbReference type="Gene3D" id="3.90.76.10">
    <property type="entry name" value="Dipeptide-binding Protein, Domain 1"/>
    <property type="match status" value="1"/>
</dbReference>
<dbReference type="PIRSF" id="PIRSF002741">
    <property type="entry name" value="MppA"/>
    <property type="match status" value="1"/>
</dbReference>
<evidence type="ECO:0000256" key="5">
    <source>
        <dbReference type="SAM" id="SignalP"/>
    </source>
</evidence>
<evidence type="ECO:0000256" key="4">
    <source>
        <dbReference type="ARBA" id="ARBA00022729"/>
    </source>
</evidence>
<gene>
    <name evidence="7" type="ORF">IBL26_11540</name>
</gene>
<evidence type="ECO:0000256" key="2">
    <source>
        <dbReference type="ARBA" id="ARBA00005695"/>
    </source>
</evidence>
<dbReference type="Gene3D" id="3.40.190.10">
    <property type="entry name" value="Periplasmic binding protein-like II"/>
    <property type="match status" value="1"/>
</dbReference>
<protein>
    <submittedName>
        <fullName evidence="7">ABC transporter substrate-binding protein</fullName>
    </submittedName>
</protein>
<comment type="subcellular location">
    <subcellularLocation>
        <location evidence="1">Periplasm</location>
    </subcellularLocation>
</comment>
<dbReference type="EMBL" id="JACTVA010000018">
    <property type="protein sequence ID" value="MBC9207468.1"/>
    <property type="molecule type" value="Genomic_DNA"/>
</dbReference>
<dbReference type="InterPro" id="IPR000914">
    <property type="entry name" value="SBP_5_dom"/>
</dbReference>
<proteinExistence type="inferred from homology"/>
<keyword evidence="8" id="KW-1185">Reference proteome</keyword>
<evidence type="ECO:0000256" key="1">
    <source>
        <dbReference type="ARBA" id="ARBA00004418"/>
    </source>
</evidence>
<dbReference type="PANTHER" id="PTHR30290">
    <property type="entry name" value="PERIPLASMIC BINDING COMPONENT OF ABC TRANSPORTER"/>
    <property type="match status" value="1"/>
</dbReference>
<feature type="signal peptide" evidence="5">
    <location>
        <begin position="1"/>
        <end position="27"/>
    </location>
</feature>
<dbReference type="InterPro" id="IPR039424">
    <property type="entry name" value="SBP_5"/>
</dbReference>
<keyword evidence="4 5" id="KW-0732">Signal</keyword>
<comment type="caution">
    <text evidence="7">The sequence shown here is derived from an EMBL/GenBank/DDBJ whole genome shotgun (WGS) entry which is preliminary data.</text>
</comment>
<dbReference type="PANTHER" id="PTHR30290:SF9">
    <property type="entry name" value="OLIGOPEPTIDE-BINDING PROTEIN APPA"/>
    <property type="match status" value="1"/>
</dbReference>
<evidence type="ECO:0000259" key="6">
    <source>
        <dbReference type="Pfam" id="PF00496"/>
    </source>
</evidence>
<evidence type="ECO:0000313" key="7">
    <source>
        <dbReference type="EMBL" id="MBC9207468.1"/>
    </source>
</evidence>
<evidence type="ECO:0000256" key="3">
    <source>
        <dbReference type="ARBA" id="ARBA00022448"/>
    </source>
</evidence>
<accession>A0ABR7RM18</accession>
<name>A0ABR7RM18_9PROT</name>
<sequence length="528" mass="57273">MSGDVVMRKALLTAASILGLLATGAEAQTLRIAVGGAFTSMDPHYHTLTPNNAMNKHVFDRLVDTDENFRLRPGLAESWTAVNETTWEFKLRQGVTWHDGTPFTAEDVVATFARVPQVRNSPGSFVIYTRSVQRLEVVDDHTIRMHTAAPYPTLPNLMTGLAIISRGLPAAVDTAEFNSGRAAIGTGPYRLVSYSPGSQAIFARNPAFWGGAQPWERVDYRVIANDGSRIAALRAGDVDVIDAVPTRDVDALKTTQGLVIASQPALRNIFLNVDQSRDDAPGVTGPNGEKLAHSPLRDNRVREALSIAINRPAIVRQVMSGYATPSGQFLAAGVMGHDPQTTVPVFDAARAQALLAEAGYPQGFRVVLAGPNNRYVNDEQILQAVAQMWSRIGVRVDLQAMPSNVYFSRSARNEFPIGLSGWGTGTGEPDHPMVALIATQSAATGRGTSNRSLYSSAAFDALLDKALVTIDPPAREELYRQATRVAMADHAIIPLHHQVNIWASRNTVRIIARNDEETYAMSMFPVAK</sequence>
<dbReference type="Pfam" id="PF00496">
    <property type="entry name" value="SBP_bac_5"/>
    <property type="match status" value="1"/>
</dbReference>
<dbReference type="Gene3D" id="3.10.105.10">
    <property type="entry name" value="Dipeptide-binding Protein, Domain 3"/>
    <property type="match status" value="1"/>
</dbReference>
<organism evidence="7 8">
    <name type="scientific">Teichococcus aerophilus</name>
    <dbReference type="NCBI Taxonomy" id="1224513"/>
    <lineage>
        <taxon>Bacteria</taxon>
        <taxon>Pseudomonadati</taxon>
        <taxon>Pseudomonadota</taxon>
        <taxon>Alphaproteobacteria</taxon>
        <taxon>Acetobacterales</taxon>
        <taxon>Roseomonadaceae</taxon>
        <taxon>Roseomonas</taxon>
    </lineage>
</organism>
<feature type="chain" id="PRO_5046108060" evidence="5">
    <location>
        <begin position="28"/>
        <end position="528"/>
    </location>
</feature>
<comment type="similarity">
    <text evidence="2">Belongs to the bacterial solute-binding protein 5 family.</text>
</comment>
<evidence type="ECO:0000313" key="8">
    <source>
        <dbReference type="Proteomes" id="UP000626026"/>
    </source>
</evidence>
<dbReference type="Proteomes" id="UP000626026">
    <property type="component" value="Unassembled WGS sequence"/>
</dbReference>
<dbReference type="CDD" id="cd08498">
    <property type="entry name" value="PBP2_NikA_DppA_OppA_like_2"/>
    <property type="match status" value="1"/>
</dbReference>
<dbReference type="SUPFAM" id="SSF53850">
    <property type="entry name" value="Periplasmic binding protein-like II"/>
    <property type="match status" value="1"/>
</dbReference>
<dbReference type="InterPro" id="IPR030678">
    <property type="entry name" value="Peptide/Ni-bd"/>
</dbReference>